<dbReference type="EMBL" id="SNXZ01000008">
    <property type="protein sequence ID" value="TDP92146.1"/>
    <property type="molecule type" value="Genomic_DNA"/>
</dbReference>
<comment type="caution">
    <text evidence="2">The sequence shown here is derived from an EMBL/GenBank/DDBJ whole genome shotgun (WGS) entry which is preliminary data.</text>
</comment>
<sequence>MSVAGVLLAAGGGRRFGMPKALVEHRGRLLVEHAAAVLRDGGCEPVVVVLGAQAAEVRSRAALGDAVLVDNPDWASGMGSSFRVGLAALTAVDVTAAVVVPVDTPGLTAAAVRRVASLVTTETLVRAVYDGEPGHPVALGRAHWAGAVAGATGDKGAREYLRDHDVINVDCADVAIGADADRPEDLPT</sequence>
<name>A0A4R6S0L7_LABRH</name>
<dbReference type="Proteomes" id="UP000295444">
    <property type="component" value="Unassembled WGS sequence"/>
</dbReference>
<dbReference type="InterPro" id="IPR029044">
    <property type="entry name" value="Nucleotide-diphossugar_trans"/>
</dbReference>
<dbReference type="Pfam" id="PF12804">
    <property type="entry name" value="NTP_transf_3"/>
    <property type="match status" value="1"/>
</dbReference>
<accession>A0A4R6S0L7</accession>
<dbReference type="CDD" id="cd04182">
    <property type="entry name" value="GT_2_like_f"/>
    <property type="match status" value="1"/>
</dbReference>
<dbReference type="RefSeq" id="WP_133853683.1">
    <property type="nucleotide sequence ID" value="NZ_SNXZ01000008.1"/>
</dbReference>
<keyword evidence="3" id="KW-1185">Reference proteome</keyword>
<proteinExistence type="predicted"/>
<dbReference type="AlphaFoldDB" id="A0A4R6S0L7"/>
<dbReference type="InterPro" id="IPR025877">
    <property type="entry name" value="MobA-like_NTP_Trfase"/>
</dbReference>
<feature type="domain" description="MobA-like NTP transferase" evidence="1">
    <location>
        <begin position="5"/>
        <end position="164"/>
    </location>
</feature>
<gene>
    <name evidence="2" type="ORF">EV186_108359</name>
</gene>
<evidence type="ECO:0000313" key="3">
    <source>
        <dbReference type="Proteomes" id="UP000295444"/>
    </source>
</evidence>
<evidence type="ECO:0000259" key="1">
    <source>
        <dbReference type="Pfam" id="PF12804"/>
    </source>
</evidence>
<evidence type="ECO:0000313" key="2">
    <source>
        <dbReference type="EMBL" id="TDP92146.1"/>
    </source>
</evidence>
<dbReference type="GO" id="GO:0016779">
    <property type="term" value="F:nucleotidyltransferase activity"/>
    <property type="evidence" value="ECO:0007669"/>
    <property type="project" value="UniProtKB-ARBA"/>
</dbReference>
<dbReference type="SUPFAM" id="SSF53448">
    <property type="entry name" value="Nucleotide-diphospho-sugar transferases"/>
    <property type="match status" value="1"/>
</dbReference>
<organism evidence="2 3">
    <name type="scientific">Labedaea rhizosphaerae</name>
    <dbReference type="NCBI Taxonomy" id="598644"/>
    <lineage>
        <taxon>Bacteria</taxon>
        <taxon>Bacillati</taxon>
        <taxon>Actinomycetota</taxon>
        <taxon>Actinomycetes</taxon>
        <taxon>Pseudonocardiales</taxon>
        <taxon>Pseudonocardiaceae</taxon>
        <taxon>Labedaea</taxon>
    </lineage>
</organism>
<protein>
    <submittedName>
        <fullName evidence="2">Nicotine blue oxidoreductase</fullName>
    </submittedName>
</protein>
<dbReference type="Gene3D" id="3.90.550.10">
    <property type="entry name" value="Spore Coat Polysaccharide Biosynthesis Protein SpsA, Chain A"/>
    <property type="match status" value="1"/>
</dbReference>
<dbReference type="PANTHER" id="PTHR43777:SF1">
    <property type="entry name" value="MOLYBDENUM COFACTOR CYTIDYLYLTRANSFERASE"/>
    <property type="match status" value="1"/>
</dbReference>
<dbReference type="OrthoDB" id="4427994at2"/>
<reference evidence="2 3" key="1">
    <citation type="submission" date="2019-03" db="EMBL/GenBank/DDBJ databases">
        <title>Genomic Encyclopedia of Type Strains, Phase IV (KMG-IV): sequencing the most valuable type-strain genomes for metagenomic binning, comparative biology and taxonomic classification.</title>
        <authorList>
            <person name="Goeker M."/>
        </authorList>
    </citation>
    <scope>NUCLEOTIDE SEQUENCE [LARGE SCALE GENOMIC DNA]</scope>
    <source>
        <strain evidence="2 3">DSM 45361</strain>
    </source>
</reference>
<dbReference type="PANTHER" id="PTHR43777">
    <property type="entry name" value="MOLYBDENUM COFACTOR CYTIDYLYLTRANSFERASE"/>
    <property type="match status" value="1"/>
</dbReference>